<keyword evidence="3" id="KW-1185">Reference proteome</keyword>
<protein>
    <submittedName>
        <fullName evidence="2">Uncharacterized protein</fullName>
    </submittedName>
</protein>
<dbReference type="EMBL" id="JARYMX010000004">
    <property type="protein sequence ID" value="KAJ9552158.1"/>
    <property type="molecule type" value="Genomic_DNA"/>
</dbReference>
<sequence>MESDGSGPKFQNQSGFVWNWQAPKANVRGSGLNLKSKSNVKGGGGRSVPVEMPRRWSLVPLTLVESGSKKMNLLPDNKKDKNQDSYSANDIRSRGLDFSYKSMEKS</sequence>
<evidence type="ECO:0000313" key="3">
    <source>
        <dbReference type="Proteomes" id="UP001172457"/>
    </source>
</evidence>
<proteinExistence type="predicted"/>
<evidence type="ECO:0000313" key="2">
    <source>
        <dbReference type="EMBL" id="KAJ9552158.1"/>
    </source>
</evidence>
<dbReference type="Proteomes" id="UP001172457">
    <property type="component" value="Chromosome 4"/>
</dbReference>
<evidence type="ECO:0000256" key="1">
    <source>
        <dbReference type="SAM" id="MobiDB-lite"/>
    </source>
</evidence>
<reference evidence="2" key="1">
    <citation type="submission" date="2023-03" db="EMBL/GenBank/DDBJ databases">
        <title>Chromosome-scale reference genome and RAD-based genetic map of yellow starthistle (Centaurea solstitialis) reveal putative structural variation and QTLs associated with invader traits.</title>
        <authorList>
            <person name="Reatini B."/>
            <person name="Cang F.A."/>
            <person name="Jiang Q."/>
            <person name="Mckibben M.T.W."/>
            <person name="Barker M.S."/>
            <person name="Rieseberg L.H."/>
            <person name="Dlugosch K.M."/>
        </authorList>
    </citation>
    <scope>NUCLEOTIDE SEQUENCE</scope>
    <source>
        <strain evidence="2">CAN-66</strain>
        <tissue evidence="2">Leaf</tissue>
    </source>
</reference>
<gene>
    <name evidence="2" type="ORF">OSB04_016203</name>
</gene>
<feature type="region of interest" description="Disordered" evidence="1">
    <location>
        <begin position="67"/>
        <end position="90"/>
    </location>
</feature>
<feature type="region of interest" description="Disordered" evidence="1">
    <location>
        <begin position="28"/>
        <end position="51"/>
    </location>
</feature>
<name>A0AA38TKH7_9ASTR</name>
<comment type="caution">
    <text evidence="2">The sequence shown here is derived from an EMBL/GenBank/DDBJ whole genome shotgun (WGS) entry which is preliminary data.</text>
</comment>
<accession>A0AA38TKH7</accession>
<dbReference type="AlphaFoldDB" id="A0AA38TKH7"/>
<organism evidence="2 3">
    <name type="scientific">Centaurea solstitialis</name>
    <name type="common">yellow star-thistle</name>
    <dbReference type="NCBI Taxonomy" id="347529"/>
    <lineage>
        <taxon>Eukaryota</taxon>
        <taxon>Viridiplantae</taxon>
        <taxon>Streptophyta</taxon>
        <taxon>Embryophyta</taxon>
        <taxon>Tracheophyta</taxon>
        <taxon>Spermatophyta</taxon>
        <taxon>Magnoliopsida</taxon>
        <taxon>eudicotyledons</taxon>
        <taxon>Gunneridae</taxon>
        <taxon>Pentapetalae</taxon>
        <taxon>asterids</taxon>
        <taxon>campanulids</taxon>
        <taxon>Asterales</taxon>
        <taxon>Asteraceae</taxon>
        <taxon>Carduoideae</taxon>
        <taxon>Cardueae</taxon>
        <taxon>Centaureinae</taxon>
        <taxon>Centaurea</taxon>
    </lineage>
</organism>